<dbReference type="KEGG" id="tasa:A1Q1_06270"/>
<keyword evidence="1" id="KW-0496">Mitochondrion</keyword>
<comment type="caution">
    <text evidence="2">The sequence shown here is derived from an EMBL/GenBank/DDBJ whole genome shotgun (WGS) entry which is preliminary data.</text>
</comment>
<sequence length="105" mass="12205">MFGAFRPTSFVNGSLLWKVPYRLSSTRKANLRKRLRRVDDVIAAVAESGVQTRSLERAQALPTEAEMKPKDKYTVFDPKYRGWRKGIHKVPKWTRITIRENPKGF</sequence>
<dbReference type="PANTHER" id="PTHR28271">
    <property type="entry name" value="54S RIBOSOMAL PROTEIN L31, MITOCHONDRIAL"/>
    <property type="match status" value="1"/>
</dbReference>
<comment type="subcellular location">
    <subcellularLocation>
        <location evidence="1">Mitochondrion</location>
    </subcellularLocation>
</comment>
<protein>
    <recommendedName>
        <fullName evidence="1">Large ribosomal subunit protein mL60</fullName>
    </recommendedName>
</protein>
<name>J6F562_TRIAS</name>
<proteinExistence type="predicted"/>
<dbReference type="PIRSF" id="PIRSF002216">
    <property type="entry name" value="MRPL31_prd"/>
    <property type="match status" value="1"/>
</dbReference>
<evidence type="ECO:0000313" key="2">
    <source>
        <dbReference type="EMBL" id="EJT52164.1"/>
    </source>
</evidence>
<dbReference type="GO" id="GO:0005762">
    <property type="term" value="C:mitochondrial large ribosomal subunit"/>
    <property type="evidence" value="ECO:0007669"/>
    <property type="project" value="UniProtKB-UniRule"/>
</dbReference>
<dbReference type="HOGENOM" id="CLU_141719_0_0_1"/>
<dbReference type="GO" id="GO:0032543">
    <property type="term" value="P:mitochondrial translation"/>
    <property type="evidence" value="ECO:0007669"/>
    <property type="project" value="UniProtKB-UniRule"/>
</dbReference>
<dbReference type="VEuPathDB" id="FungiDB:A1Q1_06270"/>
<dbReference type="GeneID" id="25989782"/>
<organism evidence="2 3">
    <name type="scientific">Trichosporon asahii var. asahii (strain ATCC 90039 / CBS 2479 / JCM 2466 / KCTC 7840 / NBRC 103889/ NCYC 2677 / UAMH 7654)</name>
    <name type="common">Yeast</name>
    <dbReference type="NCBI Taxonomy" id="1186058"/>
    <lineage>
        <taxon>Eukaryota</taxon>
        <taxon>Fungi</taxon>
        <taxon>Dikarya</taxon>
        <taxon>Basidiomycota</taxon>
        <taxon>Agaricomycotina</taxon>
        <taxon>Tremellomycetes</taxon>
        <taxon>Trichosporonales</taxon>
        <taxon>Trichosporonaceae</taxon>
        <taxon>Trichosporon</taxon>
    </lineage>
</organism>
<reference evidence="2 3" key="1">
    <citation type="journal article" date="2012" name="Eukaryot. Cell">
        <title>Draft genome sequence of CBS 2479, the standard type strain of Trichosporon asahii.</title>
        <authorList>
            <person name="Yang R.Y."/>
            <person name="Li H.T."/>
            <person name="Zhu H."/>
            <person name="Zhou G.P."/>
            <person name="Wang M."/>
            <person name="Wang L."/>
        </authorList>
    </citation>
    <scope>NUCLEOTIDE SEQUENCE [LARGE SCALE GENOMIC DNA]</scope>
    <source>
        <strain evidence="3">ATCC 90039 / CBS 2479 / JCM 2466 / KCTC 7840 / NCYC 2677 / UAMH 7654</strain>
    </source>
</reference>
<dbReference type="GO" id="GO:0003735">
    <property type="term" value="F:structural constituent of ribosome"/>
    <property type="evidence" value="ECO:0007669"/>
    <property type="project" value="UniProtKB-UniRule"/>
</dbReference>
<accession>J6F562</accession>
<keyword evidence="1" id="KW-0687">Ribonucleoprotein</keyword>
<dbReference type="EMBL" id="ALBS01000032">
    <property type="protein sequence ID" value="EJT52164.1"/>
    <property type="molecule type" value="Genomic_DNA"/>
</dbReference>
<dbReference type="Proteomes" id="UP000002748">
    <property type="component" value="Unassembled WGS sequence"/>
</dbReference>
<keyword evidence="1 2" id="KW-0689">Ribosomal protein</keyword>
<comment type="subunit">
    <text evidence="1">Component of the mitochondrial large ribosomal subunit.</text>
</comment>
<dbReference type="AlphaFoldDB" id="J6F562"/>
<dbReference type="InterPro" id="IPR016340">
    <property type="entry name" value="Ribosomal_mL60"/>
</dbReference>
<evidence type="ECO:0000256" key="1">
    <source>
        <dbReference type="PIRNR" id="PIRNR002216"/>
    </source>
</evidence>
<dbReference type="RefSeq" id="XP_014183349.1">
    <property type="nucleotide sequence ID" value="XM_014327874.1"/>
</dbReference>
<dbReference type="Pfam" id="PF09784">
    <property type="entry name" value="L31"/>
    <property type="match status" value="1"/>
</dbReference>
<dbReference type="PANTHER" id="PTHR28271:SF1">
    <property type="entry name" value="LARGE RIBOSOMAL SUBUNIT PROTEIN ML60"/>
    <property type="match status" value="1"/>
</dbReference>
<dbReference type="OrthoDB" id="2332379at2759"/>
<gene>
    <name evidence="2" type="ORF">A1Q1_06270</name>
</gene>
<evidence type="ECO:0000313" key="3">
    <source>
        <dbReference type="Proteomes" id="UP000002748"/>
    </source>
</evidence>